<dbReference type="InterPro" id="IPR010128">
    <property type="entry name" value="ATPase_T1SS_PrtD-like"/>
</dbReference>
<evidence type="ECO:0000256" key="2">
    <source>
        <dbReference type="ARBA" id="ARBA00005417"/>
    </source>
</evidence>
<evidence type="ECO:0000256" key="5">
    <source>
        <dbReference type="ARBA" id="ARBA00022840"/>
    </source>
</evidence>
<dbReference type="GO" id="GO:0006508">
    <property type="term" value="P:proteolysis"/>
    <property type="evidence" value="ECO:0007669"/>
    <property type="project" value="UniProtKB-KW"/>
</dbReference>
<dbReference type="InterPro" id="IPR003439">
    <property type="entry name" value="ABC_transporter-like_ATP-bd"/>
</dbReference>
<evidence type="ECO:0000259" key="10">
    <source>
        <dbReference type="PROSITE" id="PS50929"/>
    </source>
</evidence>
<dbReference type="InterPro" id="IPR017871">
    <property type="entry name" value="ABC_transporter-like_CS"/>
</dbReference>
<comment type="subcellular location">
    <subcellularLocation>
        <location evidence="1">Cell membrane</location>
        <topology evidence="1">Multi-pass membrane protein</topology>
    </subcellularLocation>
</comment>
<evidence type="ECO:0000256" key="1">
    <source>
        <dbReference type="ARBA" id="ARBA00004651"/>
    </source>
</evidence>
<dbReference type="GO" id="GO:0030256">
    <property type="term" value="C:type I protein secretion system complex"/>
    <property type="evidence" value="ECO:0007669"/>
    <property type="project" value="InterPro"/>
</dbReference>
<dbReference type="SMART" id="SM00382">
    <property type="entry name" value="AAA"/>
    <property type="match status" value="1"/>
</dbReference>
<keyword evidence="7 8" id="KW-0472">Membrane</keyword>
<dbReference type="InterPro" id="IPR039421">
    <property type="entry name" value="Type_1_exporter"/>
</dbReference>
<reference evidence="12" key="1">
    <citation type="submission" date="2016-01" db="EMBL/GenBank/DDBJ databases">
        <authorList>
            <person name="Regsiter A."/>
            <person name="william w."/>
        </authorList>
    </citation>
    <scope>NUCLEOTIDE SEQUENCE [LARGE SCALE GENOMIC DNA]</scope>
    <source>
        <strain evidence="12">CFBP 6623</strain>
    </source>
</reference>
<dbReference type="NCBIfam" id="TIGR01842">
    <property type="entry name" value="type_I_sec_PrtD"/>
    <property type="match status" value="1"/>
</dbReference>
<dbReference type="InterPro" id="IPR011527">
    <property type="entry name" value="ABC1_TM_dom"/>
</dbReference>
<feature type="transmembrane region" description="Helical" evidence="8">
    <location>
        <begin position="49"/>
        <end position="69"/>
    </location>
</feature>
<organism evidence="11 12">
    <name type="scientific">Agrobacterium tomkonis CFBP 6623</name>
    <dbReference type="NCBI Taxonomy" id="1183432"/>
    <lineage>
        <taxon>Bacteria</taxon>
        <taxon>Pseudomonadati</taxon>
        <taxon>Pseudomonadota</taxon>
        <taxon>Alphaproteobacteria</taxon>
        <taxon>Hyphomicrobiales</taxon>
        <taxon>Rhizobiaceae</taxon>
        <taxon>Rhizobium/Agrobacterium group</taxon>
        <taxon>Agrobacterium</taxon>
        <taxon>Agrobacterium tumefaciens complex</taxon>
    </lineage>
</organism>
<dbReference type="EMBL" id="FBWK01000062">
    <property type="protein sequence ID" value="CUX63183.1"/>
    <property type="molecule type" value="Genomic_DNA"/>
</dbReference>
<feature type="transmembrane region" description="Helical" evidence="8">
    <location>
        <begin position="14"/>
        <end position="37"/>
    </location>
</feature>
<dbReference type="GO" id="GO:0030253">
    <property type="term" value="P:protein secretion by the type I secretion system"/>
    <property type="evidence" value="ECO:0007669"/>
    <property type="project" value="InterPro"/>
</dbReference>
<dbReference type="InterPro" id="IPR036640">
    <property type="entry name" value="ABC1_TM_sf"/>
</dbReference>
<dbReference type="GO" id="GO:0034040">
    <property type="term" value="F:ATPase-coupled lipid transmembrane transporter activity"/>
    <property type="evidence" value="ECO:0007669"/>
    <property type="project" value="TreeGrafter"/>
</dbReference>
<keyword evidence="4" id="KW-0547">Nucleotide-binding</keyword>
<protein>
    <submittedName>
        <fullName evidence="11">Putative ABC transporter family, HlyB subfamily putative protease secretion (ATP-binding protein)</fullName>
        <ecNumber evidence="11">3.6.3.-</ecNumber>
    </submittedName>
</protein>
<dbReference type="Gene3D" id="1.20.1560.10">
    <property type="entry name" value="ABC transporter type 1, transmembrane domain"/>
    <property type="match status" value="1"/>
</dbReference>
<dbReference type="RefSeq" id="WP_046800789.1">
    <property type="nucleotide sequence ID" value="NZ_LT009724.1"/>
</dbReference>
<dbReference type="GO" id="GO:0140359">
    <property type="term" value="F:ABC-type transporter activity"/>
    <property type="evidence" value="ECO:0007669"/>
    <property type="project" value="InterPro"/>
</dbReference>
<keyword evidence="3 8" id="KW-0812">Transmembrane</keyword>
<dbReference type="EC" id="3.6.3.-" evidence="11"/>
<accession>A0A1S7S5V0</accession>
<keyword evidence="5 11" id="KW-0067">ATP-binding</keyword>
<comment type="similarity">
    <text evidence="2">Belongs to the ABC transporter superfamily.</text>
</comment>
<keyword evidence="12" id="KW-1185">Reference proteome</keyword>
<dbReference type="AlphaFoldDB" id="A0A1S7S5V0"/>
<dbReference type="GO" id="GO:0016887">
    <property type="term" value="F:ATP hydrolysis activity"/>
    <property type="evidence" value="ECO:0007669"/>
    <property type="project" value="InterPro"/>
</dbReference>
<evidence type="ECO:0000256" key="7">
    <source>
        <dbReference type="ARBA" id="ARBA00023136"/>
    </source>
</evidence>
<feature type="transmembrane region" description="Helical" evidence="8">
    <location>
        <begin position="139"/>
        <end position="168"/>
    </location>
</feature>
<dbReference type="GO" id="GO:0008233">
    <property type="term" value="F:peptidase activity"/>
    <property type="evidence" value="ECO:0007669"/>
    <property type="project" value="UniProtKB-KW"/>
</dbReference>
<dbReference type="PANTHER" id="PTHR24221">
    <property type="entry name" value="ATP-BINDING CASSETTE SUB-FAMILY B"/>
    <property type="match status" value="1"/>
</dbReference>
<feature type="domain" description="ABC transporter" evidence="9">
    <location>
        <begin position="325"/>
        <end position="561"/>
    </location>
</feature>
<keyword evidence="6 8" id="KW-1133">Transmembrane helix</keyword>
<evidence type="ECO:0000256" key="6">
    <source>
        <dbReference type="ARBA" id="ARBA00022989"/>
    </source>
</evidence>
<dbReference type="Gene3D" id="3.40.50.300">
    <property type="entry name" value="P-loop containing nucleotide triphosphate hydrolases"/>
    <property type="match status" value="1"/>
</dbReference>
<dbReference type="GO" id="GO:0005886">
    <property type="term" value="C:plasma membrane"/>
    <property type="evidence" value="ECO:0007669"/>
    <property type="project" value="UniProtKB-SubCell"/>
</dbReference>
<dbReference type="InterPro" id="IPR003593">
    <property type="entry name" value="AAA+_ATPase"/>
</dbReference>
<dbReference type="SUPFAM" id="SSF90123">
    <property type="entry name" value="ABC transporter transmembrane region"/>
    <property type="match status" value="1"/>
</dbReference>
<dbReference type="PROSITE" id="PS50893">
    <property type="entry name" value="ABC_TRANSPORTER_2"/>
    <property type="match status" value="1"/>
</dbReference>
<evidence type="ECO:0000256" key="3">
    <source>
        <dbReference type="ARBA" id="ARBA00022692"/>
    </source>
</evidence>
<dbReference type="PANTHER" id="PTHR24221:SF654">
    <property type="entry name" value="ATP-BINDING CASSETTE SUB-FAMILY B MEMBER 6"/>
    <property type="match status" value="1"/>
</dbReference>
<keyword evidence="11" id="KW-0645">Protease</keyword>
<evidence type="ECO:0000256" key="8">
    <source>
        <dbReference type="SAM" id="Phobius"/>
    </source>
</evidence>
<proteinExistence type="inferred from homology"/>
<keyword evidence="11" id="KW-0378">Hydrolase</keyword>
<dbReference type="InterPro" id="IPR027417">
    <property type="entry name" value="P-loop_NTPase"/>
</dbReference>
<dbReference type="Proteomes" id="UP000191988">
    <property type="component" value="Unassembled WGS sequence"/>
</dbReference>
<evidence type="ECO:0000313" key="12">
    <source>
        <dbReference type="Proteomes" id="UP000191988"/>
    </source>
</evidence>
<dbReference type="PROSITE" id="PS50929">
    <property type="entry name" value="ABC_TM1F"/>
    <property type="match status" value="1"/>
</dbReference>
<dbReference type="PROSITE" id="PS00211">
    <property type="entry name" value="ABC_TRANSPORTER_1"/>
    <property type="match status" value="1"/>
</dbReference>
<evidence type="ECO:0000313" key="11">
    <source>
        <dbReference type="EMBL" id="CUX63183.1"/>
    </source>
</evidence>
<gene>
    <name evidence="11" type="ORF">AGR3A_Lc70008</name>
</gene>
<dbReference type="STRING" id="1183432.AGR3A_Lc70008"/>
<sequence length="578" mass="62297">MFLFNSFLTKNRRAFFAVGLASALMNILNLSGSLFMLEVYDRILPSKSIPSLVALVVLLIILYAFLMGFDVLRSRILARIADNIDDALNQKLFRASIGAPLLASAKIDGLQIVGDLDQIRQFLSGPGPGAFFDIPWLPIYLLICFALHPWIGFAVLGGAVILVVLTLLTNWLTEKATKQAYAARGQRNALVGNSQRNIESIRTMGMMGAVTSMWSELHSRYRAVTLSTSDTAGMLGAISRTFRLLLQSGVMAIGAVLVIEGNASAGSIIAGSILSAKALGPVEHAIANWRSFMTARQGWKRINEFLELVPEPPPPLSLPRPQYTVAVDRVTGGPPSAARDTVADISFTLNAGDGLGIIGPSASGKSTLARLMTGIWPYDRGSVRFDGAALNQWDFEVLGKSIGYMPQQVELMAGTVAQNIARFDRDATAEAIVAAAKAAQVHDLILSLPNGYDTYIGDRGGALSGGQKQRIGLARALFGEPFFVLLDEPNSNLDSEGEMALRNAIGDIRARGGIVVVIAHRPSAIESVNLVMVMSGGRMLRFGTKEEVLAQILRQNLHQVPVAEEETRKIENRVGENG</sequence>
<name>A0A1S7S5V0_9HYPH</name>
<feature type="domain" description="ABC transmembrane type-1" evidence="10">
    <location>
        <begin position="16"/>
        <end position="294"/>
    </location>
</feature>
<dbReference type="SUPFAM" id="SSF52540">
    <property type="entry name" value="P-loop containing nucleoside triphosphate hydrolases"/>
    <property type="match status" value="1"/>
</dbReference>
<dbReference type="GO" id="GO:0005524">
    <property type="term" value="F:ATP binding"/>
    <property type="evidence" value="ECO:0007669"/>
    <property type="project" value="UniProtKB-KW"/>
</dbReference>
<dbReference type="Pfam" id="PF00005">
    <property type="entry name" value="ABC_tran"/>
    <property type="match status" value="1"/>
</dbReference>
<evidence type="ECO:0000256" key="4">
    <source>
        <dbReference type="ARBA" id="ARBA00022741"/>
    </source>
</evidence>
<evidence type="ECO:0000259" key="9">
    <source>
        <dbReference type="PROSITE" id="PS50893"/>
    </source>
</evidence>
<dbReference type="Pfam" id="PF00664">
    <property type="entry name" value="ABC_membrane"/>
    <property type="match status" value="1"/>
</dbReference>